<dbReference type="GO" id="GO:0036158">
    <property type="term" value="P:outer dynein arm assembly"/>
    <property type="evidence" value="ECO:0007669"/>
    <property type="project" value="TreeGrafter"/>
</dbReference>
<name>A0A4C1VJA9_EUMVA</name>
<proteinExistence type="inferred from homology"/>
<keyword evidence="7" id="KW-0966">Cell projection</keyword>
<dbReference type="AlphaFoldDB" id="A0A4C1VJA9"/>
<dbReference type="Gene3D" id="3.80.10.10">
    <property type="entry name" value="Ribonuclease Inhibitor"/>
    <property type="match status" value="1"/>
</dbReference>
<dbReference type="SMART" id="SM00365">
    <property type="entry name" value="LRR_SD22"/>
    <property type="match status" value="3"/>
</dbReference>
<keyword evidence="6" id="KW-0969">Cilium</keyword>
<evidence type="ECO:0000256" key="7">
    <source>
        <dbReference type="ARBA" id="ARBA00023273"/>
    </source>
</evidence>
<dbReference type="Pfam" id="PF14580">
    <property type="entry name" value="LRR_9"/>
    <property type="match status" value="1"/>
</dbReference>
<dbReference type="PANTHER" id="PTHR18849:SF0">
    <property type="entry name" value="CILIA- AND FLAGELLA-ASSOCIATED PROTEIN 410-RELATED"/>
    <property type="match status" value="1"/>
</dbReference>
<dbReference type="InterPro" id="IPR032675">
    <property type="entry name" value="LRR_dom_sf"/>
</dbReference>
<dbReference type="SUPFAM" id="SSF52058">
    <property type="entry name" value="L domain-like"/>
    <property type="match status" value="1"/>
</dbReference>
<comment type="subcellular location">
    <subcellularLocation>
        <location evidence="1">Cell projection</location>
        <location evidence="1">Cilium</location>
    </subcellularLocation>
    <subcellularLocation>
        <location evidence="2">Cytoplasm</location>
    </subcellularLocation>
</comment>
<dbReference type="GO" id="GO:0005737">
    <property type="term" value="C:cytoplasm"/>
    <property type="evidence" value="ECO:0007669"/>
    <property type="project" value="UniProtKB-SubCell"/>
</dbReference>
<protein>
    <submittedName>
        <fullName evidence="10">Protein tilB homolog</fullName>
    </submittedName>
</protein>
<dbReference type="EMBL" id="BGZK01000352">
    <property type="protein sequence ID" value="GBP38621.1"/>
    <property type="molecule type" value="Genomic_DNA"/>
</dbReference>
<dbReference type="CDD" id="cd00298">
    <property type="entry name" value="ACD_sHsps_p23-like"/>
    <property type="match status" value="1"/>
</dbReference>
<dbReference type="InterPro" id="IPR056496">
    <property type="entry name" value="CS_DNAAF11_C"/>
</dbReference>
<evidence type="ECO:0000256" key="4">
    <source>
        <dbReference type="ARBA" id="ARBA00022614"/>
    </source>
</evidence>
<evidence type="ECO:0000256" key="2">
    <source>
        <dbReference type="ARBA" id="ARBA00004496"/>
    </source>
</evidence>
<dbReference type="PANTHER" id="PTHR18849">
    <property type="entry name" value="LEUCINE RICH REPEAT PROTEIN"/>
    <property type="match status" value="1"/>
</dbReference>
<accession>A0A4C1VJA9</accession>
<organism evidence="10 11">
    <name type="scientific">Eumeta variegata</name>
    <name type="common">Bagworm moth</name>
    <name type="synonym">Eumeta japonica</name>
    <dbReference type="NCBI Taxonomy" id="151549"/>
    <lineage>
        <taxon>Eukaryota</taxon>
        <taxon>Metazoa</taxon>
        <taxon>Ecdysozoa</taxon>
        <taxon>Arthropoda</taxon>
        <taxon>Hexapoda</taxon>
        <taxon>Insecta</taxon>
        <taxon>Pterygota</taxon>
        <taxon>Neoptera</taxon>
        <taxon>Endopterygota</taxon>
        <taxon>Lepidoptera</taxon>
        <taxon>Glossata</taxon>
        <taxon>Ditrysia</taxon>
        <taxon>Tineoidea</taxon>
        <taxon>Psychidae</taxon>
        <taxon>Oiketicinae</taxon>
        <taxon>Eumeta</taxon>
    </lineage>
</organism>
<comment type="caution">
    <text evidence="10">The sequence shown here is derived from an EMBL/GenBank/DDBJ whole genome shotgun (WGS) entry which is preliminary data.</text>
</comment>
<evidence type="ECO:0000256" key="1">
    <source>
        <dbReference type="ARBA" id="ARBA00004138"/>
    </source>
</evidence>
<keyword evidence="5" id="KW-0677">Repeat</keyword>
<evidence type="ECO:0000313" key="11">
    <source>
        <dbReference type="Proteomes" id="UP000299102"/>
    </source>
</evidence>
<gene>
    <name evidence="10" type="primary">lrrc6</name>
    <name evidence="10" type="ORF">EVAR_27807_1</name>
</gene>
<evidence type="ECO:0000256" key="3">
    <source>
        <dbReference type="ARBA" id="ARBA00022490"/>
    </source>
</evidence>
<comment type="similarity">
    <text evidence="8">Belongs to the tilB family.</text>
</comment>
<dbReference type="PROSITE" id="PS51450">
    <property type="entry name" value="LRR"/>
    <property type="match status" value="3"/>
</dbReference>
<evidence type="ECO:0000313" key="10">
    <source>
        <dbReference type="EMBL" id="GBP38621.1"/>
    </source>
</evidence>
<feature type="domain" description="Dynein axonemal assembly factor 11-like CS" evidence="9">
    <location>
        <begin position="227"/>
        <end position="342"/>
    </location>
</feature>
<evidence type="ECO:0000256" key="6">
    <source>
        <dbReference type="ARBA" id="ARBA00023069"/>
    </source>
</evidence>
<evidence type="ECO:0000256" key="8">
    <source>
        <dbReference type="ARBA" id="ARBA00049982"/>
    </source>
</evidence>
<sequence length="439" mass="51694">MVRITVELVRKRAEHHDCLLAPLEEIALHQENIEKIEYLQDWCPKLKILLMQSNLIAKIENLNKLKYLSYLNLALNNIEVIENLERCESLQKLDLTLNFIGEITSVANLVNNYNLENLYLTGNPCTDYDSYRQFVVATLPQLIWLDGEEIERSYRIKALQNLPIVKPDILFEQENYRHGRRKQKARLEHEIQNKWENQYKHLDEDERNKKFWAEKCEHAPEVRYEIERMKQLKLKNLSTDTENKEEKRTYKMFASDGRPFNINQAKIDFKFDDSEPDRYILDLSVYKHLNTNLLDVDVQPNYVRVTLKGKIFQLCLPEEVDTSNSTAQRSQITGHLVITMPKPETVIKRIKKPAKKNDETHRNQLYDDHKSTDCQSHTDQSVREYLEIGPAPHYVLDFTRMTNNDEHKNMSSYINSLFLGDEKLPSSDFIDDPDVPALV</sequence>
<evidence type="ECO:0000256" key="5">
    <source>
        <dbReference type="ARBA" id="ARBA00022737"/>
    </source>
</evidence>
<dbReference type="GO" id="GO:0005929">
    <property type="term" value="C:cilium"/>
    <property type="evidence" value="ECO:0007669"/>
    <property type="project" value="UniProtKB-SubCell"/>
</dbReference>
<dbReference type="Proteomes" id="UP000299102">
    <property type="component" value="Unassembled WGS sequence"/>
</dbReference>
<dbReference type="OrthoDB" id="10250990at2759"/>
<dbReference type="FunFam" id="3.80.10.10:FF:000052">
    <property type="entry name" value="Leucine rich repeat containing 6"/>
    <property type="match status" value="1"/>
</dbReference>
<dbReference type="Pfam" id="PF23602">
    <property type="entry name" value="CS_DNAAF11_C"/>
    <property type="match status" value="1"/>
</dbReference>
<evidence type="ECO:0000259" key="9">
    <source>
        <dbReference type="Pfam" id="PF23602"/>
    </source>
</evidence>
<keyword evidence="4" id="KW-0433">Leucine-rich repeat</keyword>
<keyword evidence="11" id="KW-1185">Reference proteome</keyword>
<reference evidence="10 11" key="1">
    <citation type="journal article" date="2019" name="Commun. Biol.">
        <title>The bagworm genome reveals a unique fibroin gene that provides high tensile strength.</title>
        <authorList>
            <person name="Kono N."/>
            <person name="Nakamura H."/>
            <person name="Ohtoshi R."/>
            <person name="Tomita M."/>
            <person name="Numata K."/>
            <person name="Arakawa K."/>
        </authorList>
    </citation>
    <scope>NUCLEOTIDE SEQUENCE [LARGE SCALE GENOMIC DNA]</scope>
</reference>
<dbReference type="STRING" id="151549.A0A4C1VJA9"/>
<keyword evidence="3" id="KW-0963">Cytoplasm</keyword>
<dbReference type="InterPro" id="IPR001611">
    <property type="entry name" value="Leu-rich_rpt"/>
</dbReference>